<dbReference type="OrthoDB" id="6428749at2759"/>
<accession>A0A9Q0YRF6</accession>
<dbReference type="InterPro" id="IPR052739">
    <property type="entry name" value="FAAH2"/>
</dbReference>
<dbReference type="PANTHER" id="PTHR43372:SF4">
    <property type="entry name" value="FATTY-ACID AMIDE HYDROLASE 2"/>
    <property type="match status" value="1"/>
</dbReference>
<keyword evidence="4" id="KW-0378">Hydrolase</keyword>
<dbReference type="PANTHER" id="PTHR43372">
    <property type="entry name" value="FATTY-ACID AMIDE HYDROLASE"/>
    <property type="match status" value="1"/>
</dbReference>
<evidence type="ECO:0000313" key="4">
    <source>
        <dbReference type="EMBL" id="KAJ8027129.1"/>
    </source>
</evidence>
<sequence>MAGLLSVILTVLSPLLWLLGKLAGFVVSIVTLLINGDRPPQKIPPVRNILLLESAVSLAKGIRSRRLTSEEVVRAYIDRIKEVNDLLNCMVVDCFDKAIKEAKEVDQILNSKNIPEEYSEKNAPFLGVPVSVKEAFFCKGMPNTSGLVSRKGIIAEEDAPPVGNMKKAGCIVLGVTNCSELCMWYESANFVYGRTNNAYDIRRIVGGSSGGEGCILSAAGSVIGIGADIGGSIRMPGFFNGVFGHKPSPGVVSNDGQFPTAKGEQDKMMATGPLCRYAVDLDPLLRVMAGPEGLSKITLDAPVDLKSLNYFSIGTDMKKVLISPLDPELRDAQFRAAKYLEETFGVTVHHKFLHRFKYSVAIWSAKMQKSGGDSFTYLMGDHGKEVLPSLELLKRIFNLSNHTLPAILLGLFEHFDKLMPDKTDRLLTSCSKLRSELISLLGDNGVMLYPSHPKVAPFHNSPIVHPTNFAYTGIFNALGFPVTQVPLGLSKQGLPLGIQVVTTPYNDHLSLAVARELEKGFGGWVTELSWSSIAQQMDKKLNYN</sequence>
<reference evidence="4" key="1">
    <citation type="submission" date="2021-10" db="EMBL/GenBank/DDBJ databases">
        <title>Tropical sea cucumber genome reveals ecological adaptation and Cuvierian tubules defense mechanism.</title>
        <authorList>
            <person name="Chen T."/>
        </authorList>
    </citation>
    <scope>NUCLEOTIDE SEQUENCE</scope>
    <source>
        <strain evidence="4">Nanhai2018</strain>
        <tissue evidence="4">Muscle</tissue>
    </source>
</reference>
<dbReference type="AlphaFoldDB" id="A0A9Q0YRF6"/>
<gene>
    <name evidence="4" type="ORF">HOLleu_32179</name>
</gene>
<evidence type="ECO:0000256" key="1">
    <source>
        <dbReference type="ARBA" id="ARBA00009199"/>
    </source>
</evidence>
<protein>
    <submittedName>
        <fullName evidence="4">Fatty-acid amide hydrolase 2</fullName>
    </submittedName>
</protein>
<dbReference type="PROSITE" id="PS00571">
    <property type="entry name" value="AMIDASES"/>
    <property type="match status" value="1"/>
</dbReference>
<dbReference type="GO" id="GO:0012505">
    <property type="term" value="C:endomembrane system"/>
    <property type="evidence" value="ECO:0007669"/>
    <property type="project" value="TreeGrafter"/>
</dbReference>
<dbReference type="InterPro" id="IPR023631">
    <property type="entry name" value="Amidase_dom"/>
</dbReference>
<dbReference type="GO" id="GO:0016787">
    <property type="term" value="F:hydrolase activity"/>
    <property type="evidence" value="ECO:0007669"/>
    <property type="project" value="UniProtKB-KW"/>
</dbReference>
<dbReference type="InterPro" id="IPR020556">
    <property type="entry name" value="Amidase_CS"/>
</dbReference>
<evidence type="ECO:0000313" key="5">
    <source>
        <dbReference type="Proteomes" id="UP001152320"/>
    </source>
</evidence>
<proteinExistence type="inferred from homology"/>
<feature type="active site" description="Acyl-ester intermediate" evidence="2">
    <location>
        <position position="232"/>
    </location>
</feature>
<feature type="active site" description="Charge relay system" evidence="2">
    <location>
        <position position="208"/>
    </location>
</feature>
<feature type="domain" description="Amidase" evidence="3">
    <location>
        <begin position="71"/>
        <end position="509"/>
    </location>
</feature>
<keyword evidence="5" id="KW-1185">Reference proteome</keyword>
<comment type="caution">
    <text evidence="4">The sequence shown here is derived from an EMBL/GenBank/DDBJ whole genome shotgun (WGS) entry which is preliminary data.</text>
</comment>
<name>A0A9Q0YRF6_HOLLE</name>
<evidence type="ECO:0000256" key="2">
    <source>
        <dbReference type="PIRSR" id="PIRSR001221-1"/>
    </source>
</evidence>
<dbReference type="Proteomes" id="UP001152320">
    <property type="component" value="Chromosome 16"/>
</dbReference>
<dbReference type="Pfam" id="PF01425">
    <property type="entry name" value="Amidase"/>
    <property type="match status" value="1"/>
</dbReference>
<dbReference type="SUPFAM" id="SSF75304">
    <property type="entry name" value="Amidase signature (AS) enzymes"/>
    <property type="match status" value="1"/>
</dbReference>
<organism evidence="4 5">
    <name type="scientific">Holothuria leucospilota</name>
    <name type="common">Black long sea cucumber</name>
    <name type="synonym">Mertensiothuria leucospilota</name>
    <dbReference type="NCBI Taxonomy" id="206669"/>
    <lineage>
        <taxon>Eukaryota</taxon>
        <taxon>Metazoa</taxon>
        <taxon>Echinodermata</taxon>
        <taxon>Eleutherozoa</taxon>
        <taxon>Echinozoa</taxon>
        <taxon>Holothuroidea</taxon>
        <taxon>Aspidochirotacea</taxon>
        <taxon>Aspidochirotida</taxon>
        <taxon>Holothuriidae</taxon>
        <taxon>Holothuria</taxon>
    </lineage>
</organism>
<dbReference type="PIRSF" id="PIRSF001221">
    <property type="entry name" value="Amidase_fungi"/>
    <property type="match status" value="1"/>
</dbReference>
<evidence type="ECO:0000259" key="3">
    <source>
        <dbReference type="Pfam" id="PF01425"/>
    </source>
</evidence>
<dbReference type="EMBL" id="JAIZAY010000016">
    <property type="protein sequence ID" value="KAJ8027129.1"/>
    <property type="molecule type" value="Genomic_DNA"/>
</dbReference>
<dbReference type="Gene3D" id="3.90.1300.10">
    <property type="entry name" value="Amidase signature (AS) domain"/>
    <property type="match status" value="1"/>
</dbReference>
<comment type="similarity">
    <text evidence="1">Belongs to the amidase family.</text>
</comment>
<feature type="active site" description="Charge relay system" evidence="2">
    <location>
        <position position="133"/>
    </location>
</feature>
<dbReference type="InterPro" id="IPR036928">
    <property type="entry name" value="AS_sf"/>
</dbReference>